<dbReference type="EMBL" id="SDJR01000013">
    <property type="protein sequence ID" value="RXR22381.1"/>
    <property type="molecule type" value="Genomic_DNA"/>
</dbReference>
<evidence type="ECO:0000313" key="3">
    <source>
        <dbReference type="EMBL" id="RXR32446.1"/>
    </source>
</evidence>
<protein>
    <recommendedName>
        <fullName evidence="1">AbiEi antitoxin C-terminal domain-containing protein</fullName>
    </recommendedName>
</protein>
<dbReference type="Gene3D" id="3.90.56.20">
    <property type="entry name" value="replication protein C, winged helix domain"/>
    <property type="match status" value="1"/>
</dbReference>
<dbReference type="OrthoDB" id="5147728at2"/>
<reference evidence="4 5" key="1">
    <citation type="submission" date="2019-01" db="EMBL/GenBank/DDBJ databases">
        <title>Oerskovia turbata Genome sequencing and assembly.</title>
        <authorList>
            <person name="Dou T."/>
        </authorList>
    </citation>
    <scope>NUCLEOTIDE SEQUENCE [LARGE SCALE GENOMIC DNA]</scope>
    <source>
        <strain evidence="3 4">JCM12123</strain>
        <strain evidence="2 5">JCM3160</strain>
    </source>
</reference>
<evidence type="ECO:0000313" key="5">
    <source>
        <dbReference type="Proteomes" id="UP000290517"/>
    </source>
</evidence>
<keyword evidence="5" id="KW-1185">Reference proteome</keyword>
<dbReference type="Proteomes" id="UP000290517">
    <property type="component" value="Unassembled WGS sequence"/>
</dbReference>
<comment type="caution">
    <text evidence="3">The sequence shown here is derived from an EMBL/GenBank/DDBJ whole genome shotgun (WGS) entry which is preliminary data.</text>
</comment>
<accession>A0A4V1N4K1</accession>
<organism evidence="3 4">
    <name type="scientific">Oerskovia turbata</name>
    <dbReference type="NCBI Taxonomy" id="1713"/>
    <lineage>
        <taxon>Bacteria</taxon>
        <taxon>Bacillati</taxon>
        <taxon>Actinomycetota</taxon>
        <taxon>Actinomycetes</taxon>
        <taxon>Micrococcales</taxon>
        <taxon>Cellulomonadaceae</taxon>
        <taxon>Oerskovia</taxon>
    </lineage>
</organism>
<gene>
    <name evidence="2" type="ORF">EQW73_16700</name>
    <name evidence="3" type="ORF">EQW78_14135</name>
</gene>
<dbReference type="Proteomes" id="UP000289805">
    <property type="component" value="Unassembled WGS sequence"/>
</dbReference>
<sequence length="278" mass="29723">MHISDLDTPEGIVAARRLSPTLAAVVEELELEQPTVVTSPTIRAIAERRGLGTSPPVIAARLRQAGWLLPTGRRGVWEFAPGAHAGPIGHGDPTLPLRGLLATHPELTPALSLSSAAWALGHANRVPNTIDIAVPVGSRVTASMRKDASFSTFTSNIAYRTAKGVPCHRPESILTHLATTPSAPRSWPAVLEWLPEIAADLDADTLLAELRGRPRSVITRAGYLLIGMRPDLAAPLRPTAPEVVRFGPRTNAARRFVGSWGVVDHLLPSDPATWESVL</sequence>
<proteinExistence type="predicted"/>
<feature type="domain" description="AbiEi antitoxin C-terminal" evidence="1">
    <location>
        <begin position="108"/>
        <end position="225"/>
    </location>
</feature>
<name>A0A4V1N4K1_9CELL</name>
<dbReference type="STRING" id="1713.GCA_000718325_03208"/>
<dbReference type="InterPro" id="IPR018547">
    <property type="entry name" value="AbiEi_C"/>
</dbReference>
<dbReference type="EMBL" id="SDJQ01000018">
    <property type="protein sequence ID" value="RXR32446.1"/>
    <property type="molecule type" value="Genomic_DNA"/>
</dbReference>
<evidence type="ECO:0000313" key="2">
    <source>
        <dbReference type="EMBL" id="RXR22381.1"/>
    </source>
</evidence>
<dbReference type="SUPFAM" id="SSF160887">
    <property type="entry name" value="Rv2827c C-terminal domain-like"/>
    <property type="match status" value="1"/>
</dbReference>
<dbReference type="AlphaFoldDB" id="A0A4V1N4K1"/>
<evidence type="ECO:0000259" key="1">
    <source>
        <dbReference type="Pfam" id="PF09407"/>
    </source>
</evidence>
<dbReference type="Pfam" id="PF09407">
    <property type="entry name" value="AbiEi_1"/>
    <property type="match status" value="1"/>
</dbReference>
<evidence type="ECO:0000313" key="4">
    <source>
        <dbReference type="Proteomes" id="UP000289805"/>
    </source>
</evidence>